<sequence>MGIVVIYLGIMRLTSHNGFLNSEERAMSFTLGTVGFYRYIYLAKNAVIAQAGFSIFLVELMNIIHLATLRKTSNFAAKATFLHKVF</sequence>
<feature type="transmembrane region" description="Helical" evidence="1">
    <location>
        <begin position="47"/>
        <end position="69"/>
    </location>
</feature>
<comment type="caution">
    <text evidence="2">The sequence shown here is derived from an EMBL/GenBank/DDBJ whole genome shotgun (WGS) entry which is preliminary data.</text>
</comment>
<dbReference type="AlphaFoldDB" id="A0A1C0U5V9"/>
<keyword evidence="1" id="KW-0812">Transmembrane</keyword>
<protein>
    <submittedName>
        <fullName evidence="2">Uncharacterized protein</fullName>
    </submittedName>
</protein>
<keyword evidence="3" id="KW-1185">Reference proteome</keyword>
<dbReference type="PATRIC" id="fig|286156.4.peg.1703"/>
<dbReference type="EMBL" id="LOMY01000047">
    <property type="protein sequence ID" value="OCQ53273.1"/>
    <property type="molecule type" value="Genomic_DNA"/>
</dbReference>
<evidence type="ECO:0000313" key="3">
    <source>
        <dbReference type="Proteomes" id="UP000093476"/>
    </source>
</evidence>
<name>A0A1C0U5V9_9GAMM</name>
<accession>A0A1C0U5V9</accession>
<keyword evidence="1" id="KW-1133">Transmembrane helix</keyword>
<gene>
    <name evidence="2" type="ORF">Ppb6_01505</name>
</gene>
<evidence type="ECO:0000256" key="1">
    <source>
        <dbReference type="SAM" id="Phobius"/>
    </source>
</evidence>
<reference evidence="2 3" key="1">
    <citation type="submission" date="2015-12" db="EMBL/GenBank/DDBJ databases">
        <title>Genome comparisons provide insights into the role of secondary metabolites in the pathogenic phase of the Photorhabdus life cycle.</title>
        <authorList>
            <person name="Tobias N.J."/>
            <person name="Mishra B."/>
            <person name="Gupta D.K."/>
            <person name="Thines M."/>
            <person name="Stinear T.P."/>
            <person name="Bode H.B."/>
        </authorList>
    </citation>
    <scope>NUCLEOTIDE SEQUENCE [LARGE SCALE GENOMIC DNA]</scope>
    <source>
        <strain evidence="2 3">PB68.1</strain>
    </source>
</reference>
<keyword evidence="1" id="KW-0472">Membrane</keyword>
<dbReference type="Proteomes" id="UP000093476">
    <property type="component" value="Unassembled WGS sequence"/>
</dbReference>
<evidence type="ECO:0000313" key="2">
    <source>
        <dbReference type="EMBL" id="OCQ53273.1"/>
    </source>
</evidence>
<organism evidence="2 3">
    <name type="scientific">Photorhabdus australis subsp. thailandensis</name>
    <dbReference type="NCBI Taxonomy" id="2805096"/>
    <lineage>
        <taxon>Bacteria</taxon>
        <taxon>Pseudomonadati</taxon>
        <taxon>Pseudomonadota</taxon>
        <taxon>Gammaproteobacteria</taxon>
        <taxon>Enterobacterales</taxon>
        <taxon>Morganellaceae</taxon>
        <taxon>Photorhabdus</taxon>
    </lineage>
</organism>
<proteinExistence type="predicted"/>
<dbReference type="RefSeq" id="WP_165602868.1">
    <property type="nucleotide sequence ID" value="NZ_LOMY01000047.1"/>
</dbReference>